<protein>
    <submittedName>
        <fullName evidence="1">Uncharacterized protein</fullName>
    </submittedName>
</protein>
<sequence>PLACSALCTKPPHRLNERGGSSAGALRAKTFENSLEGGGRRFNLIEVSPPRSHWPIRKASFTNTDEGDEAFTFALKKTMPTGALLSAMEATTSPCCSSALIVTPASLFFVSKPPTNSAKWPTPVPVVGVFDKMRSSHLVATCIMSKQMQLHPARALAAFYKVYLAFIHFSKTFGCCTHILFAQNTRGQIDFDLCIVASLRNVGLLLPVDVKAQDARHQTHTYSL</sequence>
<name>A0A8S9VEP4_PHYIN</name>
<accession>A0A8S9VEP4</accession>
<dbReference type="EMBL" id="JAACNO010000105">
    <property type="protein sequence ID" value="KAF4149934.1"/>
    <property type="molecule type" value="Genomic_DNA"/>
</dbReference>
<evidence type="ECO:0000313" key="2">
    <source>
        <dbReference type="Proteomes" id="UP000704712"/>
    </source>
</evidence>
<dbReference type="AlphaFoldDB" id="A0A8S9VEP4"/>
<dbReference type="Proteomes" id="UP000704712">
    <property type="component" value="Unassembled WGS sequence"/>
</dbReference>
<reference evidence="1" key="1">
    <citation type="submission" date="2020-03" db="EMBL/GenBank/DDBJ databases">
        <title>Hybrid Assembly of Korean Phytophthora infestans isolates.</title>
        <authorList>
            <person name="Prokchorchik M."/>
            <person name="Lee Y."/>
            <person name="Seo J."/>
            <person name="Cho J.-H."/>
            <person name="Park Y.-E."/>
            <person name="Jang D.-C."/>
            <person name="Im J.-S."/>
            <person name="Choi J.-G."/>
            <person name="Park H.-J."/>
            <person name="Lee G.-B."/>
            <person name="Lee Y.-G."/>
            <person name="Hong S.-Y."/>
            <person name="Cho K."/>
            <person name="Sohn K.H."/>
        </authorList>
    </citation>
    <scope>NUCLEOTIDE SEQUENCE</scope>
    <source>
        <strain evidence="1">KR_2_A2</strain>
    </source>
</reference>
<proteinExistence type="predicted"/>
<gene>
    <name evidence="1" type="ORF">GN958_ATG00873</name>
</gene>
<feature type="non-terminal residue" evidence="1">
    <location>
        <position position="1"/>
    </location>
</feature>
<organism evidence="1 2">
    <name type="scientific">Phytophthora infestans</name>
    <name type="common">Potato late blight agent</name>
    <name type="synonym">Botrytis infestans</name>
    <dbReference type="NCBI Taxonomy" id="4787"/>
    <lineage>
        <taxon>Eukaryota</taxon>
        <taxon>Sar</taxon>
        <taxon>Stramenopiles</taxon>
        <taxon>Oomycota</taxon>
        <taxon>Peronosporomycetes</taxon>
        <taxon>Peronosporales</taxon>
        <taxon>Peronosporaceae</taxon>
        <taxon>Phytophthora</taxon>
    </lineage>
</organism>
<comment type="caution">
    <text evidence="1">The sequence shown here is derived from an EMBL/GenBank/DDBJ whole genome shotgun (WGS) entry which is preliminary data.</text>
</comment>
<evidence type="ECO:0000313" key="1">
    <source>
        <dbReference type="EMBL" id="KAF4149934.1"/>
    </source>
</evidence>